<evidence type="ECO:0000313" key="3">
    <source>
        <dbReference type="EMBL" id="CAG6614294.1"/>
    </source>
</evidence>
<sequence>MSSGNREGKSFSDNMPLEDSSMLFLSSAAVVSLIAIIVICVCGCRKSVPKNELLGLAGKVKLTNPESALEEGHPHEGGHTPNGAVADEVDSIGSLDTKYRNVVDTSTNSTCGVATATRSLPDLPIDPTRRTSNSADVWDKNGEQNSGGDTGSDLYATVEEHKMAANGRLNKKVSQSTNAVLEQGQSGSYASPTTDDSVSPYACFRKDHPYDKVKQAEHPYAQVSSVKKKKKLTRDLQSSLESSTSTASSRSEEPKSSSQQPGGAPASPLAPIVRTRRPSWEGGDSSSQSSARDSIPAAGAISGAVAASNELPYMTPPIVNETQNTGGPGGPHFSGDSQDSGKGYTCISVREPLSNISRPRRMVESSHYATVSDDSDETYEAIEEPVPVYTSGSETYAKIAPIARPEPSSPPQLPSLRSANSTHQSATSNNTSSSSQHQIQRAHSPLIHAAADVNLSTSPKLHVNTSLHIHSRQSSNSSQISTDHSTEKQRRTNSPLPKTPELIDDMYAKVMKMSRKTKQGSGTRQRTESNNWSSSSYEEERPSVDNVKPSTSDPYESLTHSSVGYERINKQRNSILDEDDMDPNYEKILRKTSNNEEDIGYAQINQHTTARHQRSNSEAQYDNGYEQIHKTSANTNDDPEANYDMGYERIHHRTKSRQTSHAEDNYDVGYEQIHKTNASDHESNYDVRYEKIHRKDVHASEAVPDDDDNDPNYEELKTGAREHIANDDFDDPNYEVLSTVRKRTEPAATNQNNSELTEHNYASINKYNKKKYRQSEPNFPSAINNNESTYECMNDCYSEDSKESASHKRSNSVSRIEVEPNVFYSQVQKMKR</sequence>
<feature type="compositionally biased region" description="Polar residues" evidence="1">
    <location>
        <begin position="823"/>
        <end position="832"/>
    </location>
</feature>
<name>A0A8D8LPF0_9HEMI</name>
<accession>A0A8D8LPF0</accession>
<feature type="region of interest" description="Disordered" evidence="1">
    <location>
        <begin position="797"/>
        <end position="832"/>
    </location>
</feature>
<feature type="compositionally biased region" description="Low complexity" evidence="1">
    <location>
        <begin position="280"/>
        <end position="296"/>
    </location>
</feature>
<dbReference type="EMBL" id="HBUF01029862">
    <property type="protein sequence ID" value="CAG6614297.1"/>
    <property type="molecule type" value="Transcribed_RNA"/>
</dbReference>
<evidence type="ECO:0000256" key="2">
    <source>
        <dbReference type="SAM" id="Phobius"/>
    </source>
</evidence>
<feature type="region of interest" description="Disordered" evidence="1">
    <location>
        <begin position="216"/>
        <end position="296"/>
    </location>
</feature>
<feature type="region of interest" description="Disordered" evidence="1">
    <location>
        <begin position="117"/>
        <end position="153"/>
    </location>
</feature>
<reference evidence="3" key="1">
    <citation type="submission" date="2021-05" db="EMBL/GenBank/DDBJ databases">
        <authorList>
            <person name="Alioto T."/>
            <person name="Alioto T."/>
            <person name="Gomez Garrido J."/>
        </authorList>
    </citation>
    <scope>NUCLEOTIDE SEQUENCE</scope>
</reference>
<feature type="region of interest" description="Disordered" evidence="1">
    <location>
        <begin position="397"/>
        <end position="450"/>
    </location>
</feature>
<keyword evidence="2" id="KW-0812">Transmembrane</keyword>
<feature type="compositionally biased region" description="Low complexity" evidence="1">
    <location>
        <begin position="238"/>
        <end position="249"/>
    </location>
</feature>
<keyword evidence="2" id="KW-0472">Membrane</keyword>
<feature type="region of interest" description="Disordered" evidence="1">
    <location>
        <begin position="514"/>
        <end position="558"/>
    </location>
</feature>
<organism evidence="3">
    <name type="scientific">Cacopsylla melanoneura</name>
    <dbReference type="NCBI Taxonomy" id="428564"/>
    <lineage>
        <taxon>Eukaryota</taxon>
        <taxon>Metazoa</taxon>
        <taxon>Ecdysozoa</taxon>
        <taxon>Arthropoda</taxon>
        <taxon>Hexapoda</taxon>
        <taxon>Insecta</taxon>
        <taxon>Pterygota</taxon>
        <taxon>Neoptera</taxon>
        <taxon>Paraneoptera</taxon>
        <taxon>Hemiptera</taxon>
        <taxon>Sternorrhyncha</taxon>
        <taxon>Psylloidea</taxon>
        <taxon>Psyllidae</taxon>
        <taxon>Psyllinae</taxon>
        <taxon>Cacopsylla</taxon>
    </lineage>
</organism>
<feature type="transmembrane region" description="Helical" evidence="2">
    <location>
        <begin position="20"/>
        <end position="44"/>
    </location>
</feature>
<proteinExistence type="predicted"/>
<dbReference type="EMBL" id="HBUF01029861">
    <property type="protein sequence ID" value="CAG6614294.1"/>
    <property type="molecule type" value="Transcribed_RNA"/>
</dbReference>
<feature type="compositionally biased region" description="Low complexity" evidence="1">
    <location>
        <begin position="468"/>
        <end position="483"/>
    </location>
</feature>
<protein>
    <submittedName>
        <fullName evidence="3">Uncharacterized protein</fullName>
    </submittedName>
</protein>
<feature type="compositionally biased region" description="Low complexity" evidence="1">
    <location>
        <begin position="414"/>
        <end position="438"/>
    </location>
</feature>
<feature type="region of interest" description="Disordered" evidence="1">
    <location>
        <begin position="68"/>
        <end position="87"/>
    </location>
</feature>
<evidence type="ECO:0000256" key="1">
    <source>
        <dbReference type="SAM" id="MobiDB-lite"/>
    </source>
</evidence>
<feature type="region of interest" description="Disordered" evidence="1">
    <location>
        <begin position="357"/>
        <end position="378"/>
    </location>
</feature>
<feature type="compositionally biased region" description="Polar residues" evidence="1">
    <location>
        <begin position="183"/>
        <end position="197"/>
    </location>
</feature>
<feature type="region of interest" description="Disordered" evidence="1">
    <location>
        <begin position="312"/>
        <end position="345"/>
    </location>
</feature>
<dbReference type="AlphaFoldDB" id="A0A8D8LPF0"/>
<feature type="region of interest" description="Disordered" evidence="1">
    <location>
        <begin position="468"/>
        <end position="502"/>
    </location>
</feature>
<feature type="compositionally biased region" description="Polar residues" evidence="1">
    <location>
        <begin position="548"/>
        <end position="558"/>
    </location>
</feature>
<dbReference type="EMBL" id="HBUF01029859">
    <property type="protein sequence ID" value="CAG6614288.1"/>
    <property type="molecule type" value="Transcribed_RNA"/>
</dbReference>
<keyword evidence="2" id="KW-1133">Transmembrane helix</keyword>
<feature type="region of interest" description="Disordered" evidence="1">
    <location>
        <begin position="183"/>
        <end position="202"/>
    </location>
</feature>